<dbReference type="PANTHER" id="PTHR34582:SF6">
    <property type="entry name" value="UPF0702 TRANSMEMBRANE PROTEIN YCAP"/>
    <property type="match status" value="1"/>
</dbReference>
<gene>
    <name evidence="9" type="ORF">E1N52_35685</name>
</gene>
<feature type="transmembrane region" description="Helical" evidence="7">
    <location>
        <begin position="70"/>
        <end position="90"/>
    </location>
</feature>
<evidence type="ECO:0000256" key="6">
    <source>
        <dbReference type="ARBA" id="ARBA00023136"/>
    </source>
</evidence>
<dbReference type="InterPro" id="IPR007353">
    <property type="entry name" value="DUF421"/>
</dbReference>
<comment type="similarity">
    <text evidence="2">Belongs to the UPF0702 family.</text>
</comment>
<evidence type="ECO:0000256" key="2">
    <source>
        <dbReference type="ARBA" id="ARBA00006448"/>
    </source>
</evidence>
<comment type="caution">
    <text evidence="9">The sequence shown here is derived from an EMBL/GenBank/DDBJ whole genome shotgun (WGS) entry which is preliminary data.</text>
</comment>
<dbReference type="OrthoDB" id="9793799at2"/>
<dbReference type="RefSeq" id="WP_133188687.1">
    <property type="nucleotide sequence ID" value="NZ_SMOD01000044.1"/>
</dbReference>
<name>A0A4R5L3Q8_9BURK</name>
<dbReference type="InterPro" id="IPR023090">
    <property type="entry name" value="UPF0702_alpha/beta_dom_sf"/>
</dbReference>
<accession>A0A4R5L3Q8</accession>
<dbReference type="PANTHER" id="PTHR34582">
    <property type="entry name" value="UPF0702 TRANSMEMBRANE PROTEIN YCAP"/>
    <property type="match status" value="1"/>
</dbReference>
<evidence type="ECO:0000256" key="5">
    <source>
        <dbReference type="ARBA" id="ARBA00022989"/>
    </source>
</evidence>
<feature type="transmembrane region" description="Helical" evidence="7">
    <location>
        <begin position="46"/>
        <end position="64"/>
    </location>
</feature>
<evidence type="ECO:0000256" key="7">
    <source>
        <dbReference type="SAM" id="Phobius"/>
    </source>
</evidence>
<evidence type="ECO:0000313" key="10">
    <source>
        <dbReference type="Proteomes" id="UP000295606"/>
    </source>
</evidence>
<keyword evidence="3" id="KW-1003">Cell membrane</keyword>
<evidence type="ECO:0000259" key="8">
    <source>
        <dbReference type="Pfam" id="PF04239"/>
    </source>
</evidence>
<reference evidence="9 10" key="1">
    <citation type="submission" date="2019-03" db="EMBL/GenBank/DDBJ databases">
        <title>Paraburkholderia sp. isolated from native Mimosa gymnas in Guartela State Park, Brazil.</title>
        <authorList>
            <person name="Paulitsch F."/>
            <person name="Hungria M."/>
            <person name="Delamuta J.R.M."/>
            <person name="Ribeiro R.A."/>
            <person name="Dall'Agnol R."/>
            <person name="Silva J.S.B."/>
        </authorList>
    </citation>
    <scope>NUCLEOTIDE SEQUENCE [LARGE SCALE GENOMIC DNA]</scope>
    <source>
        <strain evidence="9 10">CNPSo 3008</strain>
    </source>
</reference>
<dbReference type="AlphaFoldDB" id="A0A4R5L3Q8"/>
<keyword evidence="4 7" id="KW-0812">Transmembrane</keyword>
<evidence type="ECO:0000256" key="3">
    <source>
        <dbReference type="ARBA" id="ARBA00022475"/>
    </source>
</evidence>
<keyword evidence="6 7" id="KW-0472">Membrane</keyword>
<dbReference type="GO" id="GO:0005886">
    <property type="term" value="C:plasma membrane"/>
    <property type="evidence" value="ECO:0007669"/>
    <property type="project" value="UniProtKB-SubCell"/>
</dbReference>
<dbReference type="Pfam" id="PF04239">
    <property type="entry name" value="DUF421"/>
    <property type="match status" value="1"/>
</dbReference>
<evidence type="ECO:0000313" key="9">
    <source>
        <dbReference type="EMBL" id="TDG03230.1"/>
    </source>
</evidence>
<dbReference type="Gene3D" id="3.30.240.20">
    <property type="entry name" value="bsu07140 like domains"/>
    <property type="match status" value="1"/>
</dbReference>
<keyword evidence="5 7" id="KW-1133">Transmembrane helix</keyword>
<organism evidence="9 10">
    <name type="scientific">Paraburkholderia guartelaensis</name>
    <dbReference type="NCBI Taxonomy" id="2546446"/>
    <lineage>
        <taxon>Bacteria</taxon>
        <taxon>Pseudomonadati</taxon>
        <taxon>Pseudomonadota</taxon>
        <taxon>Betaproteobacteria</taxon>
        <taxon>Burkholderiales</taxon>
        <taxon>Burkholderiaceae</taxon>
        <taxon>Paraburkholderia</taxon>
    </lineage>
</organism>
<evidence type="ECO:0000256" key="4">
    <source>
        <dbReference type="ARBA" id="ARBA00022692"/>
    </source>
</evidence>
<evidence type="ECO:0000256" key="1">
    <source>
        <dbReference type="ARBA" id="ARBA00004651"/>
    </source>
</evidence>
<dbReference type="EMBL" id="SMOD01000044">
    <property type="protein sequence ID" value="TDG03230.1"/>
    <property type="molecule type" value="Genomic_DNA"/>
</dbReference>
<feature type="domain" description="YetF C-terminal" evidence="8">
    <location>
        <begin position="94"/>
        <end position="163"/>
    </location>
</feature>
<comment type="subcellular location">
    <subcellularLocation>
        <location evidence="1">Cell membrane</location>
        <topology evidence="1">Multi-pass membrane protein</topology>
    </subcellularLocation>
</comment>
<sequence>MDAIATLFGEGKDLNALQMGMRALVVFAIALVFVRISGRRSFGQRSAFDYVVAILLGATLSRAVVGASPFISTVVASGVIVLLHRLLAWACMYSRALERLVVGIEREVFRDGQFNQREMAKALLTATDIEESVRQTLGARTMSDVAAAILERSGEVSIISKESPHS</sequence>
<feature type="transmembrane region" description="Helical" evidence="7">
    <location>
        <begin position="16"/>
        <end position="34"/>
    </location>
</feature>
<proteinExistence type="inferred from homology"/>
<dbReference type="Proteomes" id="UP000295606">
    <property type="component" value="Unassembled WGS sequence"/>
</dbReference>
<protein>
    <submittedName>
        <fullName evidence="9">DUF421 domain-containing protein</fullName>
    </submittedName>
</protein>